<evidence type="ECO:0000313" key="1">
    <source>
        <dbReference type="EMBL" id="MCP0887340.1"/>
    </source>
</evidence>
<organism evidence="1 2">
    <name type="scientific">Ligilactobacillus ubinensis</name>
    <dbReference type="NCBI Taxonomy" id="2876789"/>
    <lineage>
        <taxon>Bacteria</taxon>
        <taxon>Bacillati</taxon>
        <taxon>Bacillota</taxon>
        <taxon>Bacilli</taxon>
        <taxon>Lactobacillales</taxon>
        <taxon>Lactobacillaceae</taxon>
        <taxon>Ligilactobacillus</taxon>
    </lineage>
</organism>
<accession>A0A9X2JM61</accession>
<dbReference type="RefSeq" id="WP_253361107.1">
    <property type="nucleotide sequence ID" value="NZ_JAIULA010000016.1"/>
</dbReference>
<protein>
    <submittedName>
        <fullName evidence="1">Uncharacterized protein</fullName>
    </submittedName>
</protein>
<reference evidence="1 2" key="1">
    <citation type="journal article" date="2023" name="Int. J. Syst. Evol. Microbiol.">
        <title>Ligilactobacillus ubinensis sp. nov., a novel species isolated from the wild ferment of a durian fruit (Durio zibethinus).</title>
        <authorList>
            <person name="Heng Y.C."/>
            <person name="Menon N."/>
            <person name="Chen B."/>
            <person name="Loo B.Z.L."/>
            <person name="Wong G.W.J."/>
            <person name="Lim A.C.H."/>
            <person name="Silvaraju S."/>
            <person name="Kittelmann S."/>
        </authorList>
    </citation>
    <scope>NUCLEOTIDE SEQUENCE [LARGE SCALE GENOMIC DNA]</scope>
    <source>
        <strain evidence="1 2">WILCCON 0076</strain>
    </source>
</reference>
<dbReference type="Proteomes" id="UP001139006">
    <property type="component" value="Unassembled WGS sequence"/>
</dbReference>
<dbReference type="EMBL" id="JAIULA010000016">
    <property type="protein sequence ID" value="MCP0887340.1"/>
    <property type="molecule type" value="Genomic_DNA"/>
</dbReference>
<dbReference type="AlphaFoldDB" id="A0A9X2JM61"/>
<comment type="caution">
    <text evidence="1">The sequence shown here is derived from an EMBL/GenBank/DDBJ whole genome shotgun (WGS) entry which is preliminary data.</text>
</comment>
<sequence>MKFLTQDEVVRTYLIWVDKELDKEKNVKNMPLDKVGEFRDHEVIEFENAFMSMVDELRVHKKYKDLHYDKIPQIYATRVLSDRKKNFRERLLNELLMLF</sequence>
<evidence type="ECO:0000313" key="2">
    <source>
        <dbReference type="Proteomes" id="UP001139006"/>
    </source>
</evidence>
<name>A0A9X2JM61_9LACO</name>
<keyword evidence="2" id="KW-1185">Reference proteome</keyword>
<gene>
    <name evidence="1" type="ORF">LB941_08335</name>
</gene>
<proteinExistence type="predicted"/>